<reference evidence="1" key="2">
    <citation type="journal article" date="2015" name="Data Brief">
        <title>Shoot transcriptome of the giant reed, Arundo donax.</title>
        <authorList>
            <person name="Barrero R.A."/>
            <person name="Guerrero F.D."/>
            <person name="Moolhuijzen P."/>
            <person name="Goolsby J.A."/>
            <person name="Tidwell J."/>
            <person name="Bellgard S.E."/>
            <person name="Bellgard M.I."/>
        </authorList>
    </citation>
    <scope>NUCLEOTIDE SEQUENCE</scope>
    <source>
        <tissue evidence="1">Shoot tissue taken approximately 20 cm above the soil surface</tissue>
    </source>
</reference>
<proteinExistence type="predicted"/>
<dbReference type="AlphaFoldDB" id="A0A0A9DI10"/>
<sequence>MKHDATKYAPLSYVKKIVSLQRSIQTPALCIPL</sequence>
<reference evidence="1" key="1">
    <citation type="submission" date="2014-09" db="EMBL/GenBank/DDBJ databases">
        <authorList>
            <person name="Magalhaes I.L.F."/>
            <person name="Oliveira U."/>
            <person name="Santos F.R."/>
            <person name="Vidigal T.H.D.A."/>
            <person name="Brescovit A.D."/>
            <person name="Santos A.J."/>
        </authorList>
    </citation>
    <scope>NUCLEOTIDE SEQUENCE</scope>
    <source>
        <tissue evidence="1">Shoot tissue taken approximately 20 cm above the soil surface</tissue>
    </source>
</reference>
<protein>
    <submittedName>
        <fullName evidence="1">Uncharacterized protein</fullName>
    </submittedName>
</protein>
<dbReference type="EMBL" id="GBRH01211582">
    <property type="protein sequence ID" value="JAD86313.1"/>
    <property type="molecule type" value="Transcribed_RNA"/>
</dbReference>
<name>A0A0A9DI10_ARUDO</name>
<accession>A0A0A9DI10</accession>
<evidence type="ECO:0000313" key="1">
    <source>
        <dbReference type="EMBL" id="JAD86313.1"/>
    </source>
</evidence>
<organism evidence="1">
    <name type="scientific">Arundo donax</name>
    <name type="common">Giant reed</name>
    <name type="synonym">Donax arundinaceus</name>
    <dbReference type="NCBI Taxonomy" id="35708"/>
    <lineage>
        <taxon>Eukaryota</taxon>
        <taxon>Viridiplantae</taxon>
        <taxon>Streptophyta</taxon>
        <taxon>Embryophyta</taxon>
        <taxon>Tracheophyta</taxon>
        <taxon>Spermatophyta</taxon>
        <taxon>Magnoliopsida</taxon>
        <taxon>Liliopsida</taxon>
        <taxon>Poales</taxon>
        <taxon>Poaceae</taxon>
        <taxon>PACMAD clade</taxon>
        <taxon>Arundinoideae</taxon>
        <taxon>Arundineae</taxon>
        <taxon>Arundo</taxon>
    </lineage>
</organism>